<reference evidence="3 4" key="1">
    <citation type="submission" date="2024-02" db="EMBL/GenBank/DDBJ databases">
        <title>Discinaceae phylogenomics.</title>
        <authorList>
            <person name="Dirks A.C."/>
            <person name="James T.Y."/>
        </authorList>
    </citation>
    <scope>NUCLEOTIDE SEQUENCE [LARGE SCALE GENOMIC DNA]</scope>
    <source>
        <strain evidence="3 4">ACD0624</strain>
    </source>
</reference>
<dbReference type="PANTHER" id="PTHR43559">
    <property type="entry name" value="HYDROLASE YCAC-RELATED"/>
    <property type="match status" value="1"/>
</dbReference>
<accession>A0ABR3GH49</accession>
<feature type="domain" description="Isochorismatase-like" evidence="2">
    <location>
        <begin position="1"/>
        <end position="150"/>
    </location>
</feature>
<protein>
    <recommendedName>
        <fullName evidence="2">Isochorismatase-like domain-containing protein</fullName>
    </recommendedName>
</protein>
<comment type="caution">
    <text evidence="3">The sequence shown here is derived from an EMBL/GenBank/DDBJ whole genome shotgun (WGS) entry which is preliminary data.</text>
</comment>
<dbReference type="Proteomes" id="UP001447188">
    <property type="component" value="Unassembled WGS sequence"/>
</dbReference>
<evidence type="ECO:0000259" key="2">
    <source>
        <dbReference type="Pfam" id="PF00857"/>
    </source>
</evidence>
<organism evidence="3 4">
    <name type="scientific">Discina gigas</name>
    <dbReference type="NCBI Taxonomy" id="1032678"/>
    <lineage>
        <taxon>Eukaryota</taxon>
        <taxon>Fungi</taxon>
        <taxon>Dikarya</taxon>
        <taxon>Ascomycota</taxon>
        <taxon>Pezizomycotina</taxon>
        <taxon>Pezizomycetes</taxon>
        <taxon>Pezizales</taxon>
        <taxon>Discinaceae</taxon>
        <taxon>Discina</taxon>
    </lineage>
</organism>
<dbReference type="InterPro" id="IPR000868">
    <property type="entry name" value="Isochorismatase-like_dom"/>
</dbReference>
<gene>
    <name evidence="3" type="ORF">Q9L58_005763</name>
</gene>
<dbReference type="InterPro" id="IPR053152">
    <property type="entry name" value="Hydrolase_YcaC-like"/>
</dbReference>
<evidence type="ECO:0000313" key="4">
    <source>
        <dbReference type="Proteomes" id="UP001447188"/>
    </source>
</evidence>
<dbReference type="PANTHER" id="PTHR43559:SF3">
    <property type="entry name" value="HYDROLASE YCAC-RELATED"/>
    <property type="match status" value="1"/>
</dbReference>
<dbReference type="Gene3D" id="3.40.50.850">
    <property type="entry name" value="Isochorismatase-like"/>
    <property type="match status" value="1"/>
</dbReference>
<evidence type="ECO:0000313" key="3">
    <source>
        <dbReference type="EMBL" id="KAL0635278.1"/>
    </source>
</evidence>
<sequence length="204" mass="22097">MLLVVDYQVGLFQLVRDYTPDQFKTNIIAHAALAKLFNLPVVITSSADTGSNGPVPVEITEMHPNAPFIRRQGEVNAWDNPEFRAAVRAANKTQIIIGGIVTDVCTAFLALSLREEGYEVFANTEASGTFNERLATEANDRMKGAGVTLMGMFAILSDLMRDWRNTPGAAEVLPFIDTYLTAYGFLARAFAAAASTGSSEQTLA</sequence>
<comment type="similarity">
    <text evidence="1">Belongs to the isochorismatase family.</text>
</comment>
<name>A0ABR3GH49_9PEZI</name>
<dbReference type="InterPro" id="IPR036380">
    <property type="entry name" value="Isochorismatase-like_sf"/>
</dbReference>
<dbReference type="Pfam" id="PF00857">
    <property type="entry name" value="Isochorismatase"/>
    <property type="match status" value="1"/>
</dbReference>
<proteinExistence type="inferred from homology"/>
<keyword evidence="4" id="KW-1185">Reference proteome</keyword>
<dbReference type="SUPFAM" id="SSF52499">
    <property type="entry name" value="Isochorismatase-like hydrolases"/>
    <property type="match status" value="1"/>
</dbReference>
<evidence type="ECO:0000256" key="1">
    <source>
        <dbReference type="ARBA" id="ARBA00006336"/>
    </source>
</evidence>
<dbReference type="EMBL" id="JBBBZM010000073">
    <property type="protein sequence ID" value="KAL0635278.1"/>
    <property type="molecule type" value="Genomic_DNA"/>
</dbReference>